<proteinExistence type="inferred from homology"/>
<protein>
    <recommendedName>
        <fullName evidence="8">Enoyl-[acyl-carrier-protein] reductase [NADH]</fullName>
        <ecNumber evidence="8">1.3.1.9</ecNumber>
    </recommendedName>
</protein>
<evidence type="ECO:0000256" key="5">
    <source>
        <dbReference type="ARBA" id="ARBA00023002"/>
    </source>
</evidence>
<dbReference type="InterPro" id="IPR036291">
    <property type="entry name" value="NAD(P)-bd_dom_sf"/>
</dbReference>
<dbReference type="EMBL" id="BAABBN010000004">
    <property type="protein sequence ID" value="GAA3913622.1"/>
    <property type="molecule type" value="Genomic_DNA"/>
</dbReference>
<keyword evidence="6" id="KW-0443">Lipid metabolism</keyword>
<dbReference type="PANTHER" id="PTHR43159">
    <property type="entry name" value="ENOYL-[ACYL-CARRIER-PROTEIN] REDUCTASE"/>
    <property type="match status" value="1"/>
</dbReference>
<comment type="caution">
    <text evidence="9">The sequence shown here is derived from an EMBL/GenBank/DDBJ whole genome shotgun (WGS) entry which is preliminary data.</text>
</comment>
<dbReference type="PIRSF" id="PIRSF000094">
    <property type="entry name" value="Enoyl-ACP_rdct"/>
    <property type="match status" value="1"/>
</dbReference>
<dbReference type="Proteomes" id="UP001501565">
    <property type="component" value="Unassembled WGS sequence"/>
</dbReference>
<keyword evidence="8" id="KW-0520">NAD</keyword>
<evidence type="ECO:0000256" key="4">
    <source>
        <dbReference type="ARBA" id="ARBA00022832"/>
    </source>
</evidence>
<keyword evidence="10" id="KW-1185">Reference proteome</keyword>
<comment type="similarity">
    <text evidence="2 8">Belongs to the short-chain dehydrogenases/reductases (SDR) family. FabI subfamily.</text>
</comment>
<evidence type="ECO:0000313" key="9">
    <source>
        <dbReference type="EMBL" id="GAA3913622.1"/>
    </source>
</evidence>
<dbReference type="Pfam" id="PF13561">
    <property type="entry name" value="adh_short_C2"/>
    <property type="match status" value="1"/>
</dbReference>
<comment type="pathway">
    <text evidence="1">Lipid metabolism; fatty acid biosynthesis.</text>
</comment>
<dbReference type="EC" id="1.3.1.9" evidence="8"/>
<comment type="catalytic activity">
    <reaction evidence="8">
        <text>a 2,3-saturated acyl-[ACP] + NAD(+) = a (2E)-enoyl-[ACP] + NADH + H(+)</text>
        <dbReference type="Rhea" id="RHEA:10240"/>
        <dbReference type="Rhea" id="RHEA-COMP:9925"/>
        <dbReference type="Rhea" id="RHEA-COMP:9926"/>
        <dbReference type="ChEBI" id="CHEBI:15378"/>
        <dbReference type="ChEBI" id="CHEBI:57540"/>
        <dbReference type="ChEBI" id="CHEBI:57945"/>
        <dbReference type="ChEBI" id="CHEBI:78784"/>
        <dbReference type="ChEBI" id="CHEBI:78785"/>
        <dbReference type="EC" id="1.3.1.9"/>
    </reaction>
</comment>
<evidence type="ECO:0000256" key="3">
    <source>
        <dbReference type="ARBA" id="ARBA00022516"/>
    </source>
</evidence>
<keyword evidence="3 8" id="KW-0444">Lipid biosynthesis</keyword>
<evidence type="ECO:0000256" key="7">
    <source>
        <dbReference type="ARBA" id="ARBA00023160"/>
    </source>
</evidence>
<gene>
    <name evidence="9" type="primary">fabI</name>
    <name evidence="9" type="ORF">GCM10022277_05290</name>
</gene>
<evidence type="ECO:0000256" key="8">
    <source>
        <dbReference type="PIRNR" id="PIRNR000094"/>
    </source>
</evidence>
<dbReference type="Gene3D" id="1.10.8.400">
    <property type="entry name" value="Enoyl acyl carrier protein reductase"/>
    <property type="match status" value="1"/>
</dbReference>
<dbReference type="SUPFAM" id="SSF51735">
    <property type="entry name" value="NAD(P)-binding Rossmann-fold domains"/>
    <property type="match status" value="1"/>
</dbReference>
<evidence type="ECO:0000256" key="1">
    <source>
        <dbReference type="ARBA" id="ARBA00005194"/>
    </source>
</evidence>
<keyword evidence="7 8" id="KW-0275">Fatty acid biosynthesis</keyword>
<evidence type="ECO:0000313" key="10">
    <source>
        <dbReference type="Proteomes" id="UP001501565"/>
    </source>
</evidence>
<dbReference type="CDD" id="cd05372">
    <property type="entry name" value="ENR_SDR"/>
    <property type="match status" value="1"/>
</dbReference>
<evidence type="ECO:0000256" key="2">
    <source>
        <dbReference type="ARBA" id="ARBA00009233"/>
    </source>
</evidence>
<keyword evidence="4" id="KW-0276">Fatty acid metabolism</keyword>
<dbReference type="PRINTS" id="PR00081">
    <property type="entry name" value="GDHRDH"/>
</dbReference>
<name>A0ABP7M3B4_9GAMM</name>
<evidence type="ECO:0000256" key="6">
    <source>
        <dbReference type="ARBA" id="ARBA00023098"/>
    </source>
</evidence>
<dbReference type="RefSeq" id="WP_344795206.1">
    <property type="nucleotide sequence ID" value="NZ_BAABBN010000004.1"/>
</dbReference>
<dbReference type="PANTHER" id="PTHR43159:SF2">
    <property type="entry name" value="ENOYL-[ACYL-CARRIER-PROTEIN] REDUCTASE [NADH], CHLOROPLASTIC"/>
    <property type="match status" value="1"/>
</dbReference>
<accession>A0ABP7M3B4</accession>
<reference evidence="10" key="1">
    <citation type="journal article" date="2019" name="Int. J. Syst. Evol. Microbiol.">
        <title>The Global Catalogue of Microorganisms (GCM) 10K type strain sequencing project: providing services to taxonomists for standard genome sequencing and annotation.</title>
        <authorList>
            <consortium name="The Broad Institute Genomics Platform"/>
            <consortium name="The Broad Institute Genome Sequencing Center for Infectious Disease"/>
            <person name="Wu L."/>
            <person name="Ma J."/>
        </authorList>
    </citation>
    <scope>NUCLEOTIDE SEQUENCE [LARGE SCALE GENOMIC DNA]</scope>
    <source>
        <strain evidence="10">JCM 17551</strain>
    </source>
</reference>
<organism evidence="9 10">
    <name type="scientific">Litoribacillus peritrichatus</name>
    <dbReference type="NCBI Taxonomy" id="718191"/>
    <lineage>
        <taxon>Bacteria</taxon>
        <taxon>Pseudomonadati</taxon>
        <taxon>Pseudomonadota</taxon>
        <taxon>Gammaproteobacteria</taxon>
        <taxon>Oceanospirillales</taxon>
        <taxon>Oceanospirillaceae</taxon>
        <taxon>Litoribacillus</taxon>
    </lineage>
</organism>
<sequence length="265" mass="28388">MNTSQTFQLLKGKRALIIGLASKHSIAKGIAEAFHQHGAELALTYQSEKLKPRVEKFAEAWGAQLVLPCDVSCDQQITNVATAIKEHWGEFDILIHSVGFAPTEALDGTYLNNTTRESFKIAHDISSYSFTALASELAPMIRPGGSLLTMSYHGSQQIIPNYNVMGLAKASLEASVRYLANDFGPNNIRVNSISAGPIKTLAAAGIKNFRKMLADSAEVAPLRRGVTIEEVGNTATFLCSEMASGITGEIIYVDGGLSKAGMAPV</sequence>
<dbReference type="InterPro" id="IPR002347">
    <property type="entry name" value="SDR_fam"/>
</dbReference>
<keyword evidence="5 8" id="KW-0560">Oxidoreductase</keyword>
<dbReference type="InterPro" id="IPR014358">
    <property type="entry name" value="Enoyl-ACP_Rdtase_NADH"/>
</dbReference>
<dbReference type="Gene3D" id="3.40.50.720">
    <property type="entry name" value="NAD(P)-binding Rossmann-like Domain"/>
    <property type="match status" value="1"/>
</dbReference>